<keyword evidence="4" id="KW-1185">Reference proteome</keyword>
<keyword evidence="1" id="KW-1133">Transmembrane helix</keyword>
<evidence type="ECO:0000256" key="1">
    <source>
        <dbReference type="SAM" id="Phobius"/>
    </source>
</evidence>
<dbReference type="Pfam" id="PF16026">
    <property type="entry name" value="MIEAP"/>
    <property type="match status" value="1"/>
</dbReference>
<feature type="domain" description="Mitochondria-eating protein C-terminal" evidence="2">
    <location>
        <begin position="45"/>
        <end position="220"/>
    </location>
</feature>
<keyword evidence="1" id="KW-0472">Membrane</keyword>
<protein>
    <recommendedName>
        <fullName evidence="2">Mitochondria-eating protein C-terminal domain-containing protein</fullName>
    </recommendedName>
</protein>
<keyword evidence="1" id="KW-0812">Transmembrane</keyword>
<dbReference type="EMBL" id="ASPP01000272">
    <property type="protein sequence ID" value="ETO36804.1"/>
    <property type="molecule type" value="Genomic_DNA"/>
</dbReference>
<reference evidence="3 4" key="1">
    <citation type="journal article" date="2013" name="Curr. Biol.">
        <title>The Genome of the Foraminiferan Reticulomyxa filosa.</title>
        <authorList>
            <person name="Glockner G."/>
            <person name="Hulsmann N."/>
            <person name="Schleicher M."/>
            <person name="Noegel A.A."/>
            <person name="Eichinger L."/>
            <person name="Gallinger C."/>
            <person name="Pawlowski J."/>
            <person name="Sierra R."/>
            <person name="Euteneuer U."/>
            <person name="Pillet L."/>
            <person name="Moustafa A."/>
            <person name="Platzer M."/>
            <person name="Groth M."/>
            <person name="Szafranski K."/>
            <person name="Schliwa M."/>
        </authorList>
    </citation>
    <scope>NUCLEOTIDE SEQUENCE [LARGE SCALE GENOMIC DNA]</scope>
</reference>
<dbReference type="Proteomes" id="UP000023152">
    <property type="component" value="Unassembled WGS sequence"/>
</dbReference>
<dbReference type="AlphaFoldDB" id="X6PFG5"/>
<evidence type="ECO:0000259" key="2">
    <source>
        <dbReference type="Pfam" id="PF16026"/>
    </source>
</evidence>
<evidence type="ECO:0000313" key="3">
    <source>
        <dbReference type="EMBL" id="ETO36804.1"/>
    </source>
</evidence>
<name>X6PFG5_RETFI</name>
<feature type="transmembrane region" description="Helical" evidence="1">
    <location>
        <begin position="12"/>
        <end position="30"/>
    </location>
</feature>
<dbReference type="InterPro" id="IPR031981">
    <property type="entry name" value="MIEAP_C"/>
</dbReference>
<organism evidence="3 4">
    <name type="scientific">Reticulomyxa filosa</name>
    <dbReference type="NCBI Taxonomy" id="46433"/>
    <lineage>
        <taxon>Eukaryota</taxon>
        <taxon>Sar</taxon>
        <taxon>Rhizaria</taxon>
        <taxon>Retaria</taxon>
        <taxon>Foraminifera</taxon>
        <taxon>Monothalamids</taxon>
        <taxon>Reticulomyxidae</taxon>
        <taxon>Reticulomyxa</taxon>
    </lineage>
</organism>
<sequence length="304" mass="35780">MNDYVQEYEPRHAHLLFLSVFVGMLLLLKLQTVQVEDHLMQSYQTAQKEWDENYDRQKIQEALMDILIDSYRRMEACKDKKYQQLAEVLSLPYVSKNLNKEAQHHELDKLVQGYLFRNRRALITEYASAEINQIFENAANKLIVLTTEDENMMRQFAAECCGVTWEMQLISPKVTLLPSTCKPEEKSEDEIPLGSHDYERMPGSDINSNKVLYYVWPALAWKMKRIQGTRVYCVIRDTPFSRRRQSKPQIRQEEPVTQPTATEGNFCFYCRCYKCICFQKQQHSKVKSKTLYGGEAKRETDIEK</sequence>
<comment type="caution">
    <text evidence="3">The sequence shown here is derived from an EMBL/GenBank/DDBJ whole genome shotgun (WGS) entry which is preliminary data.</text>
</comment>
<proteinExistence type="predicted"/>
<gene>
    <name evidence="3" type="ORF">RFI_00259</name>
</gene>
<evidence type="ECO:0000313" key="4">
    <source>
        <dbReference type="Proteomes" id="UP000023152"/>
    </source>
</evidence>
<accession>X6PFG5</accession>